<dbReference type="EMBL" id="LR797184">
    <property type="protein sequence ID" value="CAB4192383.1"/>
    <property type="molecule type" value="Genomic_DNA"/>
</dbReference>
<evidence type="ECO:0000313" key="2">
    <source>
        <dbReference type="EMBL" id="CAB4192383.1"/>
    </source>
</evidence>
<name>A0A6J5SNU5_9CAUD</name>
<evidence type="ECO:0000313" key="4">
    <source>
        <dbReference type="EMBL" id="CAB5230476.1"/>
    </source>
</evidence>
<reference evidence="3" key="1">
    <citation type="submission" date="2020-05" db="EMBL/GenBank/DDBJ databases">
        <authorList>
            <person name="Chiriac C."/>
            <person name="Salcher M."/>
            <person name="Ghai R."/>
            <person name="Kavagutti S V."/>
        </authorList>
    </citation>
    <scope>NUCLEOTIDE SEQUENCE</scope>
</reference>
<organism evidence="3">
    <name type="scientific">uncultured Caudovirales phage</name>
    <dbReference type="NCBI Taxonomy" id="2100421"/>
    <lineage>
        <taxon>Viruses</taxon>
        <taxon>Duplodnaviria</taxon>
        <taxon>Heunggongvirae</taxon>
        <taxon>Uroviricota</taxon>
        <taxon>Caudoviricetes</taxon>
        <taxon>Peduoviridae</taxon>
        <taxon>Maltschvirus</taxon>
        <taxon>Maltschvirus maltsch</taxon>
    </lineage>
</organism>
<sequence>MASVNEEPKALREIVGRFIEDMGADAVVVLWTETTKDGSKSKIVSWGNQFAVRDCIQTAANEYSLERINLLNDRFKRPPNKNEGR</sequence>
<proteinExistence type="predicted"/>
<dbReference type="EMBL" id="LR797065">
    <property type="protein sequence ID" value="CAB4184502.1"/>
    <property type="molecule type" value="Genomic_DNA"/>
</dbReference>
<accession>A0A6J5SNU5</accession>
<gene>
    <name evidence="1" type="ORF">UFOVP1128_15</name>
    <name evidence="2" type="ORF">UFOVP1237_30</name>
    <name evidence="3" type="ORF">UFOVP1489_31</name>
    <name evidence="4" type="ORF">UFOVP1575_27</name>
</gene>
<evidence type="ECO:0000313" key="3">
    <source>
        <dbReference type="EMBL" id="CAB4216336.1"/>
    </source>
</evidence>
<evidence type="ECO:0000313" key="1">
    <source>
        <dbReference type="EMBL" id="CAB4184502.1"/>
    </source>
</evidence>
<dbReference type="EMBL" id="LR798418">
    <property type="protein sequence ID" value="CAB5230476.1"/>
    <property type="molecule type" value="Genomic_DNA"/>
</dbReference>
<protein>
    <submittedName>
        <fullName evidence="3">Uncharacterized protein</fullName>
    </submittedName>
</protein>
<dbReference type="EMBL" id="LR797438">
    <property type="protein sequence ID" value="CAB4216336.1"/>
    <property type="molecule type" value="Genomic_DNA"/>
</dbReference>